<evidence type="ECO:0000313" key="4">
    <source>
        <dbReference type="EMBL" id="AGA89094.1"/>
    </source>
</evidence>
<dbReference type="OrthoDB" id="5787340at2"/>
<gene>
    <name evidence="4" type="ORF">Thimo_0222</name>
</gene>
<dbReference type="Gene3D" id="1.25.40.20">
    <property type="entry name" value="Ankyrin repeat-containing domain"/>
    <property type="match status" value="1"/>
</dbReference>
<organism evidence="4 5">
    <name type="scientific">Thioflavicoccus mobilis 8321</name>
    <dbReference type="NCBI Taxonomy" id="765912"/>
    <lineage>
        <taxon>Bacteria</taxon>
        <taxon>Pseudomonadati</taxon>
        <taxon>Pseudomonadota</taxon>
        <taxon>Gammaproteobacteria</taxon>
        <taxon>Chromatiales</taxon>
        <taxon>Chromatiaceae</taxon>
        <taxon>Thioflavicoccus</taxon>
    </lineage>
</organism>
<dbReference type="EMBL" id="CP003051">
    <property type="protein sequence ID" value="AGA89094.1"/>
    <property type="molecule type" value="Genomic_DNA"/>
</dbReference>
<dbReference type="Pfam" id="PF12796">
    <property type="entry name" value="Ank_2"/>
    <property type="match status" value="2"/>
</dbReference>
<keyword evidence="5" id="KW-1185">Reference proteome</keyword>
<dbReference type="InterPro" id="IPR036770">
    <property type="entry name" value="Ankyrin_rpt-contain_sf"/>
</dbReference>
<dbReference type="SUPFAM" id="SSF48403">
    <property type="entry name" value="Ankyrin repeat"/>
    <property type="match status" value="1"/>
</dbReference>
<dbReference type="InterPro" id="IPR002110">
    <property type="entry name" value="Ankyrin_rpt"/>
</dbReference>
<dbReference type="KEGG" id="tmb:Thimo_0222"/>
<keyword evidence="2 3" id="KW-0040">ANK repeat</keyword>
<evidence type="ECO:0000256" key="3">
    <source>
        <dbReference type="PROSITE-ProRule" id="PRU00023"/>
    </source>
</evidence>
<dbReference type="Proteomes" id="UP000010816">
    <property type="component" value="Chromosome"/>
</dbReference>
<dbReference type="PANTHER" id="PTHR24126:SF14">
    <property type="entry name" value="ANK_REP_REGION DOMAIN-CONTAINING PROTEIN"/>
    <property type="match status" value="1"/>
</dbReference>
<reference evidence="4 5" key="1">
    <citation type="submission" date="2011-09" db="EMBL/GenBank/DDBJ databases">
        <title>Complete sequence of chromosome of Thioflavicoccus mobilis 8321.</title>
        <authorList>
            <consortium name="US DOE Joint Genome Institute"/>
            <person name="Lucas S."/>
            <person name="Han J."/>
            <person name="Lapidus A."/>
            <person name="Cheng J.-F."/>
            <person name="Goodwin L."/>
            <person name="Pitluck S."/>
            <person name="Peters L."/>
            <person name="Ovchinnikova G."/>
            <person name="Lu M."/>
            <person name="Detter J.C."/>
            <person name="Han C."/>
            <person name="Tapia R."/>
            <person name="Land M."/>
            <person name="Hauser L."/>
            <person name="Kyrpides N."/>
            <person name="Ivanova N."/>
            <person name="Pagani I."/>
            <person name="Vogl K."/>
            <person name="Liu Z."/>
            <person name="Imhoff J."/>
            <person name="Thiel V."/>
            <person name="Frigaard N.-U."/>
            <person name="Bryant D."/>
            <person name="Woyke T."/>
        </authorList>
    </citation>
    <scope>NUCLEOTIDE SEQUENCE [LARGE SCALE GENOMIC DNA]</scope>
    <source>
        <strain evidence="4 5">8321</strain>
    </source>
</reference>
<dbReference type="HOGENOM" id="CLU_1117881_0_0_6"/>
<evidence type="ECO:0000256" key="2">
    <source>
        <dbReference type="ARBA" id="ARBA00023043"/>
    </source>
</evidence>
<dbReference type="PANTHER" id="PTHR24126">
    <property type="entry name" value="ANKYRIN REPEAT, PH AND SEC7 DOMAIN CONTAINING PROTEIN SECG-RELATED"/>
    <property type="match status" value="1"/>
</dbReference>
<name>L0GUW4_9GAMM</name>
<dbReference type="SMART" id="SM00248">
    <property type="entry name" value="ANK"/>
    <property type="match status" value="5"/>
</dbReference>
<feature type="repeat" description="ANK" evidence="3">
    <location>
        <begin position="25"/>
        <end position="57"/>
    </location>
</feature>
<proteinExistence type="predicted"/>
<evidence type="ECO:0000313" key="5">
    <source>
        <dbReference type="Proteomes" id="UP000010816"/>
    </source>
</evidence>
<dbReference type="PROSITE" id="PS50088">
    <property type="entry name" value="ANK_REPEAT"/>
    <property type="match status" value="2"/>
</dbReference>
<dbReference type="STRING" id="765912.Thimo_0222"/>
<feature type="repeat" description="ANK" evidence="3">
    <location>
        <begin position="61"/>
        <end position="89"/>
    </location>
</feature>
<accession>L0GUW4</accession>
<evidence type="ECO:0000256" key="1">
    <source>
        <dbReference type="ARBA" id="ARBA00022737"/>
    </source>
</evidence>
<dbReference type="AlphaFoldDB" id="L0GUW4"/>
<dbReference type="PROSITE" id="PS50297">
    <property type="entry name" value="ANK_REP_REGION"/>
    <property type="match status" value="2"/>
</dbReference>
<sequence>MSGAVDLGQWLIENGADLDVQDEPDGATALMRAIWNGHDTLAVALIDAGADPNARTRWKNNRETPLEAAVNKGNVALAIRLLDAGASLNPDRLEYGPVLSLALTSPVMLERLLNSGLDLNQKDIFGRYPLSIAMDEGSPAALEMMVEAGAEPYLKDWRGPQPFLRFAKRGLADLVRLCLERSAIIRQDSALRKDALFLAMRSGRTDVVRVLLEREPFYTRMESVDAVLKNSKPPPDDPDAIRDIRALFERRLKP</sequence>
<dbReference type="eggNOG" id="COG0666">
    <property type="taxonomic scope" value="Bacteria"/>
</dbReference>
<protein>
    <submittedName>
        <fullName evidence="4">Ankyrin repeat-containing protein</fullName>
    </submittedName>
</protein>
<keyword evidence="1" id="KW-0677">Repeat</keyword>